<name>A0A139IR52_9PEZI</name>
<proteinExistence type="predicted"/>
<dbReference type="Proteomes" id="UP000073492">
    <property type="component" value="Unassembled WGS sequence"/>
</dbReference>
<comment type="caution">
    <text evidence="1">The sequence shown here is derived from an EMBL/GenBank/DDBJ whole genome shotgun (WGS) entry which is preliminary data.</text>
</comment>
<dbReference type="OrthoDB" id="3633611at2759"/>
<dbReference type="AlphaFoldDB" id="A0A139IR52"/>
<evidence type="ECO:0000313" key="2">
    <source>
        <dbReference type="Proteomes" id="UP000073492"/>
    </source>
</evidence>
<accession>A0A139IR52</accession>
<protein>
    <submittedName>
        <fullName evidence="1">Uncharacterized protein</fullName>
    </submittedName>
</protein>
<gene>
    <name evidence="1" type="ORF">AC579_351</name>
</gene>
<reference evidence="1 2" key="1">
    <citation type="submission" date="2015-07" db="EMBL/GenBank/DDBJ databases">
        <title>Comparative genomics of the Sigatoka disease complex on banana suggests a link between parallel evolutionary changes in Pseudocercospora fijiensis and Pseudocercospora eumusae and increased virulence on the banana host.</title>
        <authorList>
            <person name="Chang T.-C."/>
            <person name="Salvucci A."/>
            <person name="Crous P.W."/>
            <person name="Stergiopoulos I."/>
        </authorList>
    </citation>
    <scope>NUCLEOTIDE SEQUENCE [LARGE SCALE GENOMIC DNA]</scope>
    <source>
        <strain evidence="1 2">CBS 116634</strain>
    </source>
</reference>
<keyword evidence="2" id="KW-1185">Reference proteome</keyword>
<sequence>MRGFDHIHNTLVKIGEIQTALYKVHGMRTAICLASEPYTDALCMVVDVSHQWDLHTFLFQIALVDAESIHPQEDLLVLTSELPKGSIQIRPNWHGIHVTSLDDLNEFVALLWSPILMVRIDNPWCKRNGVVQPSTEMES</sequence>
<organism evidence="1 2">
    <name type="scientific">Pseudocercospora musae</name>
    <dbReference type="NCBI Taxonomy" id="113226"/>
    <lineage>
        <taxon>Eukaryota</taxon>
        <taxon>Fungi</taxon>
        <taxon>Dikarya</taxon>
        <taxon>Ascomycota</taxon>
        <taxon>Pezizomycotina</taxon>
        <taxon>Dothideomycetes</taxon>
        <taxon>Dothideomycetidae</taxon>
        <taxon>Mycosphaerellales</taxon>
        <taxon>Mycosphaerellaceae</taxon>
        <taxon>Pseudocercospora</taxon>
    </lineage>
</organism>
<evidence type="ECO:0000313" key="1">
    <source>
        <dbReference type="EMBL" id="KXT17155.1"/>
    </source>
</evidence>
<dbReference type="EMBL" id="LFZO01000024">
    <property type="protein sequence ID" value="KXT17155.1"/>
    <property type="molecule type" value="Genomic_DNA"/>
</dbReference>